<evidence type="ECO:0000256" key="2">
    <source>
        <dbReference type="ARBA" id="ARBA00022475"/>
    </source>
</evidence>
<accession>A0A7V2SIU2</accession>
<proteinExistence type="inferred from homology"/>
<dbReference type="EMBL" id="DRNO01000154">
    <property type="protein sequence ID" value="HFC03684.1"/>
    <property type="molecule type" value="Genomic_DNA"/>
</dbReference>
<feature type="transmembrane region" description="Helical" evidence="7">
    <location>
        <begin position="227"/>
        <end position="249"/>
    </location>
</feature>
<keyword evidence="4 7" id="KW-1133">Transmembrane helix</keyword>
<evidence type="ECO:0000256" key="5">
    <source>
        <dbReference type="ARBA" id="ARBA00023136"/>
    </source>
</evidence>
<evidence type="ECO:0000259" key="8">
    <source>
        <dbReference type="Pfam" id="PF02687"/>
    </source>
</evidence>
<feature type="domain" description="ABC3 transporter permease C-terminal" evidence="8">
    <location>
        <begin position="227"/>
        <end position="344"/>
    </location>
</feature>
<dbReference type="InterPro" id="IPR003838">
    <property type="entry name" value="ABC3_permease_C"/>
</dbReference>
<comment type="similarity">
    <text evidence="6">Belongs to the ABC-4 integral membrane protein family.</text>
</comment>
<sequence>KSLQANPMRTLLVFGSLTVSVTAVFLINAIAHGIVSSYSTILRSDGDLIVTQAKISDTFFSDVDTALIPKIRKIPGVEKVTAMIVGASPVERLPIVAVYGLSPERMERYRLLRGHYPGPGEVMVGRSIAGRLPMPALSIGDRRFRIAGVFGSDTGFESGGVVLTLKDAGMLFHKKASMLFVDLDGRVPAEKVIAAVAALSPKIEVKSTESFVKNYHQFRIIETSADVISLIALLMGLISIASIMSVTMLERKYEFGILRALGYGRGVIVGRILLETLWIGVAAYLTALAAALGILWILRRLPALQGYVDGIITLPMAVEVGLAALGITVLGAILPAWKSSGIDPMELITRGSRA</sequence>
<dbReference type="Pfam" id="PF02687">
    <property type="entry name" value="FtsX"/>
    <property type="match status" value="1"/>
</dbReference>
<evidence type="ECO:0000313" key="10">
    <source>
        <dbReference type="EMBL" id="HFC03684.1"/>
    </source>
</evidence>
<feature type="non-terminal residue" evidence="10">
    <location>
        <position position="1"/>
    </location>
</feature>
<dbReference type="AlphaFoldDB" id="A0A7V2SIU2"/>
<dbReference type="InterPro" id="IPR050250">
    <property type="entry name" value="Macrolide_Exporter_MacB"/>
</dbReference>
<evidence type="ECO:0000256" key="1">
    <source>
        <dbReference type="ARBA" id="ARBA00004651"/>
    </source>
</evidence>
<evidence type="ECO:0000256" key="4">
    <source>
        <dbReference type="ARBA" id="ARBA00022989"/>
    </source>
</evidence>
<dbReference type="GO" id="GO:0022857">
    <property type="term" value="F:transmembrane transporter activity"/>
    <property type="evidence" value="ECO:0007669"/>
    <property type="project" value="TreeGrafter"/>
</dbReference>
<dbReference type="PANTHER" id="PTHR30572:SF4">
    <property type="entry name" value="ABC TRANSPORTER PERMEASE YTRF"/>
    <property type="match status" value="1"/>
</dbReference>
<evidence type="ECO:0000259" key="9">
    <source>
        <dbReference type="Pfam" id="PF12704"/>
    </source>
</evidence>
<evidence type="ECO:0000256" key="7">
    <source>
        <dbReference type="SAM" id="Phobius"/>
    </source>
</evidence>
<keyword evidence="3 7" id="KW-0812">Transmembrane</keyword>
<gene>
    <name evidence="10" type="ORF">ENJ74_02315</name>
</gene>
<feature type="domain" description="MacB-like periplasmic core" evidence="9">
    <location>
        <begin position="10"/>
        <end position="198"/>
    </location>
</feature>
<dbReference type="Proteomes" id="UP000885722">
    <property type="component" value="Unassembled WGS sequence"/>
</dbReference>
<name>A0A7V2SIU2_9BACT</name>
<feature type="transmembrane region" description="Helical" evidence="7">
    <location>
        <begin position="12"/>
        <end position="35"/>
    </location>
</feature>
<dbReference type="Pfam" id="PF12704">
    <property type="entry name" value="MacB_PCD"/>
    <property type="match status" value="1"/>
</dbReference>
<keyword evidence="2" id="KW-1003">Cell membrane</keyword>
<keyword evidence="5 7" id="KW-0472">Membrane</keyword>
<dbReference type="PANTHER" id="PTHR30572">
    <property type="entry name" value="MEMBRANE COMPONENT OF TRANSPORTER-RELATED"/>
    <property type="match status" value="1"/>
</dbReference>
<evidence type="ECO:0000256" key="3">
    <source>
        <dbReference type="ARBA" id="ARBA00022692"/>
    </source>
</evidence>
<feature type="transmembrane region" description="Helical" evidence="7">
    <location>
        <begin position="310"/>
        <end position="337"/>
    </location>
</feature>
<comment type="caution">
    <text evidence="10">The sequence shown here is derived from an EMBL/GenBank/DDBJ whole genome shotgun (WGS) entry which is preliminary data.</text>
</comment>
<dbReference type="GO" id="GO:0005886">
    <property type="term" value="C:plasma membrane"/>
    <property type="evidence" value="ECO:0007669"/>
    <property type="project" value="UniProtKB-SubCell"/>
</dbReference>
<dbReference type="InterPro" id="IPR025857">
    <property type="entry name" value="MacB_PCD"/>
</dbReference>
<protein>
    <submittedName>
        <fullName evidence="10">FtsX-like permease family protein</fullName>
    </submittedName>
</protein>
<comment type="subcellular location">
    <subcellularLocation>
        <location evidence="1">Cell membrane</location>
        <topology evidence="1">Multi-pass membrane protein</topology>
    </subcellularLocation>
</comment>
<evidence type="ECO:0000256" key="6">
    <source>
        <dbReference type="ARBA" id="ARBA00038076"/>
    </source>
</evidence>
<feature type="transmembrane region" description="Helical" evidence="7">
    <location>
        <begin position="277"/>
        <end position="298"/>
    </location>
</feature>
<reference evidence="10" key="1">
    <citation type="journal article" date="2020" name="mSystems">
        <title>Genome- and Community-Level Interaction Insights into Carbon Utilization and Element Cycling Functions of Hydrothermarchaeota in Hydrothermal Sediment.</title>
        <authorList>
            <person name="Zhou Z."/>
            <person name="Liu Y."/>
            <person name="Xu W."/>
            <person name="Pan J."/>
            <person name="Luo Z.H."/>
            <person name="Li M."/>
        </authorList>
    </citation>
    <scope>NUCLEOTIDE SEQUENCE [LARGE SCALE GENOMIC DNA]</scope>
    <source>
        <strain evidence="10">HyVt-513</strain>
    </source>
</reference>
<organism evidence="10">
    <name type="scientific">Nitratifractor salsuginis</name>
    <dbReference type="NCBI Taxonomy" id="269261"/>
    <lineage>
        <taxon>Bacteria</taxon>
        <taxon>Pseudomonadati</taxon>
        <taxon>Campylobacterota</taxon>
        <taxon>Epsilonproteobacteria</taxon>
        <taxon>Campylobacterales</taxon>
        <taxon>Sulfurovaceae</taxon>
        <taxon>Nitratifractor</taxon>
    </lineage>
</organism>